<evidence type="ECO:0000313" key="1">
    <source>
        <dbReference type="EMBL" id="CCM78274.1"/>
    </source>
</evidence>
<evidence type="ECO:0000313" key="2">
    <source>
        <dbReference type="Proteomes" id="UP000009319"/>
    </source>
</evidence>
<dbReference type="AlphaFoldDB" id="K0Q591"/>
<reference evidence="1 2" key="1">
    <citation type="journal article" date="2013" name="Genome Announc.">
        <title>Draft Genome Sequence of Rhizobium mesoamericanum STM3625, a Nitrogen-Fixing Symbiont of Mimosa pudica Isolated in French Guiana (South America).</title>
        <authorList>
            <person name="Moulin L."/>
            <person name="Mornico D."/>
            <person name="Melkonian R."/>
            <person name="Klonowska A."/>
        </authorList>
    </citation>
    <scope>NUCLEOTIDE SEQUENCE [LARGE SCALE GENOMIC DNA]</scope>
    <source>
        <strain evidence="1 2">STM3625</strain>
    </source>
</reference>
<accession>K0Q591</accession>
<keyword evidence="2" id="KW-1185">Reference proteome</keyword>
<comment type="caution">
    <text evidence="1">The sequence shown here is derived from an EMBL/GenBank/DDBJ whole genome shotgun (WGS) entry which is preliminary data.</text>
</comment>
<dbReference type="eggNOG" id="ENOG5032JX0">
    <property type="taxonomic scope" value="Bacteria"/>
</dbReference>
<dbReference type="Proteomes" id="UP000009319">
    <property type="component" value="Unassembled WGS sequence"/>
</dbReference>
<organism evidence="1 2">
    <name type="scientific">Rhizobium mesoamericanum STM3625</name>
    <dbReference type="NCBI Taxonomy" id="1211777"/>
    <lineage>
        <taxon>Bacteria</taxon>
        <taxon>Pseudomonadati</taxon>
        <taxon>Pseudomonadota</taxon>
        <taxon>Alphaproteobacteria</taxon>
        <taxon>Hyphomicrobiales</taxon>
        <taxon>Rhizobiaceae</taxon>
        <taxon>Rhizobium/Agrobacterium group</taxon>
        <taxon>Rhizobium</taxon>
    </lineage>
</organism>
<gene>
    <name evidence="1" type="ORF">BN77_p10931</name>
</gene>
<dbReference type="HOGENOM" id="CLU_168285_0_0_5"/>
<dbReference type="RefSeq" id="WP_007537050.1">
    <property type="nucleotide sequence ID" value="NZ_HF536773.1"/>
</dbReference>
<name>K0Q591_9HYPH</name>
<protein>
    <submittedName>
        <fullName evidence="1">Uncharacterized protein</fullName>
    </submittedName>
</protein>
<dbReference type="EMBL" id="CANI01000037">
    <property type="protein sequence ID" value="CCM78274.1"/>
    <property type="molecule type" value="Genomic_DNA"/>
</dbReference>
<sequence>MADAFFDSFRYGLAVLLVRCPDLRRYAHIAHWWTEEIENYGDAIRFRDKLRDEDGDRLLLDEYEQLCTELEAELHSHFGASGML</sequence>
<proteinExistence type="predicted"/>